<dbReference type="PANTHER" id="PTHR43798">
    <property type="entry name" value="MONOACYLGLYCEROL LIPASE"/>
    <property type="match status" value="1"/>
</dbReference>
<accession>A0AAD9T0U1</accession>
<evidence type="ECO:0000313" key="4">
    <source>
        <dbReference type="Proteomes" id="UP001285354"/>
    </source>
</evidence>
<dbReference type="InterPro" id="IPR029058">
    <property type="entry name" value="AB_hydrolase_fold"/>
</dbReference>
<sequence length="306" mass="34212">MAELFPGFTDFDVAVTPEIKIHGVQAGTGPPLLLLHGFPQTHHIWHKITPILSRSFTVIALDLRGYGRSSKPPSTASESHRPYSKSSMASDCHFVMRSLGHRRFSVLAHDRGARVAHKLAVDYAAAVEKLMLLDVAPTLCMFERTDQVFATAYWHWFFLIQPAPFPERLLTSQPELFQTRFFGGGFAGQGEGRFFDERAVAEYMGMFRDEEGVHAMCEDYRAAATIDLVEARRDRDEGRKIQCPVRVLWGRSGVIEKSFDCLREWRAVSEGSVSGEAVESGHYIAEEIPGVLLKHVGEFLGGKVAD</sequence>
<dbReference type="Pfam" id="PF00561">
    <property type="entry name" value="Abhydrolase_1"/>
    <property type="match status" value="1"/>
</dbReference>
<reference evidence="3" key="1">
    <citation type="submission" date="2023-06" db="EMBL/GenBank/DDBJ databases">
        <title>Draft genome of Marssonina rosae.</title>
        <authorList>
            <person name="Cheng Q."/>
        </authorList>
    </citation>
    <scope>NUCLEOTIDE SEQUENCE</scope>
    <source>
        <strain evidence="3">R4</strain>
    </source>
</reference>
<dbReference type="InterPro" id="IPR000073">
    <property type="entry name" value="AB_hydrolase_1"/>
</dbReference>
<dbReference type="AlphaFoldDB" id="A0AAD9T0U1"/>
<name>A0AAD9T0U1_9HELO</name>
<dbReference type="Proteomes" id="UP001285354">
    <property type="component" value="Unassembled WGS sequence"/>
</dbReference>
<dbReference type="GO" id="GO:0047372">
    <property type="term" value="F:monoacylglycerol lipase activity"/>
    <property type="evidence" value="ECO:0007669"/>
    <property type="project" value="TreeGrafter"/>
</dbReference>
<proteinExistence type="predicted"/>
<dbReference type="InterPro" id="IPR050266">
    <property type="entry name" value="AB_hydrolase_sf"/>
</dbReference>
<dbReference type="InterPro" id="IPR000639">
    <property type="entry name" value="Epox_hydrolase-like"/>
</dbReference>
<keyword evidence="4" id="KW-1185">Reference proteome</keyword>
<feature type="region of interest" description="Disordered" evidence="1">
    <location>
        <begin position="67"/>
        <end position="86"/>
    </location>
</feature>
<organism evidence="3 4">
    <name type="scientific">Diplocarpon rosae</name>
    <dbReference type="NCBI Taxonomy" id="946125"/>
    <lineage>
        <taxon>Eukaryota</taxon>
        <taxon>Fungi</taxon>
        <taxon>Dikarya</taxon>
        <taxon>Ascomycota</taxon>
        <taxon>Pezizomycotina</taxon>
        <taxon>Leotiomycetes</taxon>
        <taxon>Helotiales</taxon>
        <taxon>Drepanopezizaceae</taxon>
        <taxon>Diplocarpon</taxon>
    </lineage>
</organism>
<dbReference type="PRINTS" id="PR00412">
    <property type="entry name" value="EPOXHYDRLASE"/>
</dbReference>
<dbReference type="GO" id="GO:0046464">
    <property type="term" value="P:acylglycerol catabolic process"/>
    <property type="evidence" value="ECO:0007669"/>
    <property type="project" value="TreeGrafter"/>
</dbReference>
<comment type="caution">
    <text evidence="3">The sequence shown here is derived from an EMBL/GenBank/DDBJ whole genome shotgun (WGS) entry which is preliminary data.</text>
</comment>
<evidence type="ECO:0000259" key="2">
    <source>
        <dbReference type="Pfam" id="PF00561"/>
    </source>
</evidence>
<protein>
    <recommendedName>
        <fullName evidence="2">AB hydrolase-1 domain-containing protein</fullName>
    </recommendedName>
</protein>
<evidence type="ECO:0000256" key="1">
    <source>
        <dbReference type="SAM" id="MobiDB-lite"/>
    </source>
</evidence>
<dbReference type="PANTHER" id="PTHR43798:SF33">
    <property type="entry name" value="HYDROLASE, PUTATIVE (AFU_ORTHOLOGUE AFUA_2G14860)-RELATED"/>
    <property type="match status" value="1"/>
</dbReference>
<gene>
    <name evidence="3" type="ORF">QTJ16_004427</name>
</gene>
<dbReference type="EMBL" id="JAUBYV010000006">
    <property type="protein sequence ID" value="KAK2626165.1"/>
    <property type="molecule type" value="Genomic_DNA"/>
</dbReference>
<dbReference type="Gene3D" id="3.40.50.1820">
    <property type="entry name" value="alpha/beta hydrolase"/>
    <property type="match status" value="1"/>
</dbReference>
<dbReference type="GO" id="GO:0016020">
    <property type="term" value="C:membrane"/>
    <property type="evidence" value="ECO:0007669"/>
    <property type="project" value="TreeGrafter"/>
</dbReference>
<evidence type="ECO:0000313" key="3">
    <source>
        <dbReference type="EMBL" id="KAK2626165.1"/>
    </source>
</evidence>
<dbReference type="SUPFAM" id="SSF53474">
    <property type="entry name" value="alpha/beta-Hydrolases"/>
    <property type="match status" value="1"/>
</dbReference>
<feature type="domain" description="AB hydrolase-1" evidence="2">
    <location>
        <begin position="30"/>
        <end position="252"/>
    </location>
</feature>